<name>A0A381UQE0_9ZZZZ</name>
<dbReference type="InterPro" id="IPR017850">
    <property type="entry name" value="Alkaline_phosphatase_core_sf"/>
</dbReference>
<proteinExistence type="predicted"/>
<dbReference type="PANTHER" id="PTHR10151">
    <property type="entry name" value="ECTONUCLEOTIDE PYROPHOSPHATASE/PHOSPHODIESTERASE"/>
    <property type="match status" value="1"/>
</dbReference>
<dbReference type="PANTHER" id="PTHR10151:SF120">
    <property type="entry name" value="BIS(5'-ADENOSYL)-TRIPHOSPHATASE"/>
    <property type="match status" value="1"/>
</dbReference>
<dbReference type="AlphaFoldDB" id="A0A381UQE0"/>
<dbReference type="Gene3D" id="3.40.720.10">
    <property type="entry name" value="Alkaline Phosphatase, subunit A"/>
    <property type="match status" value="1"/>
</dbReference>
<dbReference type="InterPro" id="IPR002591">
    <property type="entry name" value="Phosphodiest/P_Trfase"/>
</dbReference>
<sequence>VTKLIIAVFDGLQPAQVSPELTPNIYGVAERGVFFENHHPVFPSVTRINAASMVTGVTPGLHGLAGNSFVARDYDATRVISALNTEMASIAKTGLRVLNATTLQEILNPYDMNYVALGVGTSGNAYAHNPLAETHGGATIHPEFTIPSTIQDHIENTFGEWPAETLPNLPRYEHAMNIFLDYVLGDISPEIALIWSSEPDKSQHMYGVGAEESNHALRESDEQFGRLVQFTKSHSLEDEINLMIVSDHGYSTIIDSVDLENELEGAGFTVGSGTGEVLVAPNGGCALLYVGDSDSDVSEKIAEWIMSQPWCGTVLTSDRLGKIEGTLPLSLIGCDGPRSPDIIVSFKWTSDSNENGFPGYVFSTGGVGGQGQHGSMSRYEMNNTLICSGPAFRTGERFLSPSGNIDVMPTALDLLGLPVPASVSGRILKEAFRRYNEPVIANGETHVASRPLEVNGKETTYTQKVAISKVGSSVYLDEGNGCRDSDL</sequence>
<gene>
    <name evidence="1" type="ORF">METZ01_LOCUS82845</name>
</gene>
<dbReference type="Pfam" id="PF01663">
    <property type="entry name" value="Phosphodiest"/>
    <property type="match status" value="1"/>
</dbReference>
<feature type="non-terminal residue" evidence="1">
    <location>
        <position position="1"/>
    </location>
</feature>
<accession>A0A381UQE0</accession>
<evidence type="ECO:0000313" key="1">
    <source>
        <dbReference type="EMBL" id="SVA29991.1"/>
    </source>
</evidence>
<evidence type="ECO:0008006" key="2">
    <source>
        <dbReference type="Google" id="ProtNLM"/>
    </source>
</evidence>
<reference evidence="1" key="1">
    <citation type="submission" date="2018-05" db="EMBL/GenBank/DDBJ databases">
        <authorList>
            <person name="Lanie J.A."/>
            <person name="Ng W.-L."/>
            <person name="Kazmierczak K.M."/>
            <person name="Andrzejewski T.M."/>
            <person name="Davidsen T.M."/>
            <person name="Wayne K.J."/>
            <person name="Tettelin H."/>
            <person name="Glass J.I."/>
            <person name="Rusch D."/>
            <person name="Podicherti R."/>
            <person name="Tsui H.-C.T."/>
            <person name="Winkler M.E."/>
        </authorList>
    </citation>
    <scope>NUCLEOTIDE SEQUENCE</scope>
</reference>
<dbReference type="SUPFAM" id="SSF53649">
    <property type="entry name" value="Alkaline phosphatase-like"/>
    <property type="match status" value="1"/>
</dbReference>
<dbReference type="EMBL" id="UINC01006847">
    <property type="protein sequence ID" value="SVA29991.1"/>
    <property type="molecule type" value="Genomic_DNA"/>
</dbReference>
<organism evidence="1">
    <name type="scientific">marine metagenome</name>
    <dbReference type="NCBI Taxonomy" id="408172"/>
    <lineage>
        <taxon>unclassified sequences</taxon>
        <taxon>metagenomes</taxon>
        <taxon>ecological metagenomes</taxon>
    </lineage>
</organism>
<protein>
    <recommendedName>
        <fullName evidence="2">Sulfatase N-terminal domain-containing protein</fullName>
    </recommendedName>
</protein>
<dbReference type="GO" id="GO:0016787">
    <property type="term" value="F:hydrolase activity"/>
    <property type="evidence" value="ECO:0007669"/>
    <property type="project" value="UniProtKB-ARBA"/>
</dbReference>